<feature type="non-terminal residue" evidence="5">
    <location>
        <position position="1"/>
    </location>
</feature>
<dbReference type="PRINTS" id="PR00992">
    <property type="entry name" value="ALARACEMASE"/>
</dbReference>
<dbReference type="GO" id="GO:0005829">
    <property type="term" value="C:cytosol"/>
    <property type="evidence" value="ECO:0007669"/>
    <property type="project" value="TreeGrafter"/>
</dbReference>
<dbReference type="NCBIfam" id="TIGR00492">
    <property type="entry name" value="alr"/>
    <property type="match status" value="1"/>
</dbReference>
<dbReference type="CDD" id="cd00430">
    <property type="entry name" value="PLPDE_III_AR"/>
    <property type="match status" value="1"/>
</dbReference>
<dbReference type="SUPFAM" id="SSF51419">
    <property type="entry name" value="PLP-binding barrel"/>
    <property type="match status" value="1"/>
</dbReference>
<dbReference type="GO" id="GO:0006522">
    <property type="term" value="P:alanine metabolic process"/>
    <property type="evidence" value="ECO:0007669"/>
    <property type="project" value="InterPro"/>
</dbReference>
<feature type="domain" description="Alanine racemase N-terminal" evidence="4">
    <location>
        <begin position="15"/>
        <end position="219"/>
    </location>
</feature>
<comment type="cofactor">
    <cofactor evidence="1">
        <name>pyridoxal 5'-phosphate</name>
        <dbReference type="ChEBI" id="CHEBI:597326"/>
    </cofactor>
</comment>
<dbReference type="InterPro" id="IPR020622">
    <property type="entry name" value="Ala_racemase_pyridoxalP-BS"/>
</dbReference>
<evidence type="ECO:0000256" key="2">
    <source>
        <dbReference type="ARBA" id="ARBA00022898"/>
    </source>
</evidence>
<name>A0A383ARJ2_9ZZZZ</name>
<dbReference type="Gene3D" id="3.20.20.10">
    <property type="entry name" value="Alanine racemase"/>
    <property type="match status" value="1"/>
</dbReference>
<dbReference type="PANTHER" id="PTHR30511">
    <property type="entry name" value="ALANINE RACEMASE"/>
    <property type="match status" value="1"/>
</dbReference>
<protein>
    <recommendedName>
        <fullName evidence="4">Alanine racemase N-terminal domain-containing protein</fullName>
    </recommendedName>
</protein>
<dbReference type="Pfam" id="PF01168">
    <property type="entry name" value="Ala_racemase_N"/>
    <property type="match status" value="1"/>
</dbReference>
<dbReference type="InterPro" id="IPR029066">
    <property type="entry name" value="PLP-binding_barrel"/>
</dbReference>
<evidence type="ECO:0000256" key="1">
    <source>
        <dbReference type="ARBA" id="ARBA00001933"/>
    </source>
</evidence>
<proteinExistence type="predicted"/>
<evidence type="ECO:0000313" key="5">
    <source>
        <dbReference type="EMBL" id="SVE10149.1"/>
    </source>
</evidence>
<dbReference type="EMBL" id="UINC01194185">
    <property type="protein sequence ID" value="SVE10149.1"/>
    <property type="molecule type" value="Genomic_DNA"/>
</dbReference>
<dbReference type="PROSITE" id="PS00395">
    <property type="entry name" value="ALANINE_RACEMASE"/>
    <property type="match status" value="1"/>
</dbReference>
<evidence type="ECO:0000256" key="3">
    <source>
        <dbReference type="ARBA" id="ARBA00023235"/>
    </source>
</evidence>
<dbReference type="GO" id="GO:0030170">
    <property type="term" value="F:pyridoxal phosphate binding"/>
    <property type="evidence" value="ECO:0007669"/>
    <property type="project" value="TreeGrafter"/>
</dbReference>
<evidence type="ECO:0000259" key="4">
    <source>
        <dbReference type="Pfam" id="PF01168"/>
    </source>
</evidence>
<reference evidence="5" key="1">
    <citation type="submission" date="2018-05" db="EMBL/GenBank/DDBJ databases">
        <authorList>
            <person name="Lanie J.A."/>
            <person name="Ng W.-L."/>
            <person name="Kazmierczak K.M."/>
            <person name="Andrzejewski T.M."/>
            <person name="Davidsen T.M."/>
            <person name="Wayne K.J."/>
            <person name="Tettelin H."/>
            <person name="Glass J.I."/>
            <person name="Rusch D."/>
            <person name="Podicherti R."/>
            <person name="Tsui H.-C.T."/>
            <person name="Winkler M.E."/>
        </authorList>
    </citation>
    <scope>NUCLEOTIDE SEQUENCE</scope>
</reference>
<dbReference type="FunFam" id="3.20.20.10:FF:000002">
    <property type="entry name" value="Alanine racemase"/>
    <property type="match status" value="1"/>
</dbReference>
<gene>
    <name evidence="5" type="ORF">METZ01_LOCUS463003</name>
</gene>
<dbReference type="Gene3D" id="2.40.37.10">
    <property type="entry name" value="Lyase, Ornithine Decarboxylase, Chain A, domain 1"/>
    <property type="match status" value="1"/>
</dbReference>
<feature type="non-terminal residue" evidence="5">
    <location>
        <position position="250"/>
    </location>
</feature>
<keyword evidence="3" id="KW-0413">Isomerase</keyword>
<dbReference type="GO" id="GO:0008784">
    <property type="term" value="F:alanine racemase activity"/>
    <property type="evidence" value="ECO:0007669"/>
    <property type="project" value="InterPro"/>
</dbReference>
<sequence>AVRTFVETTSDGRKVGRGPEIIAVVKANAYGHGAVAVAKALEQAGATMLACADIEEGVQLRQAGTQIPILVFGALSISDLNGVFEYRLTPTVSSPSAARALQSAAEPRGVKLHCHLKVDTGMNRFGFRSDNFRATLPDVLASSNLVIDSIYTHFATADQITGSLFTEQRTQFERAVSTLTELGLSARSRHAANSAALLRERQVWFDAVRPGLLLYGVTPTVLTTGARIDLRPVMSLRSRVVAVKGMRTGE</sequence>
<dbReference type="AlphaFoldDB" id="A0A383ARJ2"/>
<accession>A0A383ARJ2</accession>
<keyword evidence="2" id="KW-0663">Pyridoxal phosphate</keyword>
<organism evidence="5">
    <name type="scientific">marine metagenome</name>
    <dbReference type="NCBI Taxonomy" id="408172"/>
    <lineage>
        <taxon>unclassified sequences</taxon>
        <taxon>metagenomes</taxon>
        <taxon>ecological metagenomes</taxon>
    </lineage>
</organism>
<dbReference type="InterPro" id="IPR001608">
    <property type="entry name" value="Ala_racemase_N"/>
</dbReference>
<dbReference type="InterPro" id="IPR009006">
    <property type="entry name" value="Ala_racemase/Decarboxylase_C"/>
</dbReference>
<dbReference type="InterPro" id="IPR000821">
    <property type="entry name" value="Ala_racemase"/>
</dbReference>
<dbReference type="PANTHER" id="PTHR30511:SF0">
    <property type="entry name" value="ALANINE RACEMASE, CATABOLIC-RELATED"/>
    <property type="match status" value="1"/>
</dbReference>